<evidence type="ECO:0000313" key="2">
    <source>
        <dbReference type="EMBL" id="RKT57153.1"/>
    </source>
</evidence>
<dbReference type="InterPro" id="IPR024983">
    <property type="entry name" value="CHAT_dom"/>
</dbReference>
<dbReference type="EMBL" id="RBXO01000001">
    <property type="protein sequence ID" value="RKT57153.1"/>
    <property type="molecule type" value="Genomic_DNA"/>
</dbReference>
<evidence type="ECO:0000259" key="1">
    <source>
        <dbReference type="Pfam" id="PF12770"/>
    </source>
</evidence>
<dbReference type="Gene3D" id="1.25.40.10">
    <property type="entry name" value="Tetratricopeptide repeat domain"/>
    <property type="match status" value="1"/>
</dbReference>
<dbReference type="AlphaFoldDB" id="A0A495W906"/>
<comment type="caution">
    <text evidence="2">The sequence shown here is derived from an EMBL/GenBank/DDBJ whole genome shotgun (WGS) entry which is preliminary data.</text>
</comment>
<dbReference type="SUPFAM" id="SSF48452">
    <property type="entry name" value="TPR-like"/>
    <property type="match status" value="1"/>
</dbReference>
<dbReference type="Pfam" id="PF12770">
    <property type="entry name" value="CHAT"/>
    <property type="match status" value="1"/>
</dbReference>
<evidence type="ECO:0000313" key="3">
    <source>
        <dbReference type="Proteomes" id="UP000282084"/>
    </source>
</evidence>
<keyword evidence="3" id="KW-1185">Reference proteome</keyword>
<organism evidence="2 3">
    <name type="scientific">Saccharothrix australiensis</name>
    <dbReference type="NCBI Taxonomy" id="2072"/>
    <lineage>
        <taxon>Bacteria</taxon>
        <taxon>Bacillati</taxon>
        <taxon>Actinomycetota</taxon>
        <taxon>Actinomycetes</taxon>
        <taxon>Pseudonocardiales</taxon>
        <taxon>Pseudonocardiaceae</taxon>
        <taxon>Saccharothrix</taxon>
    </lineage>
</organism>
<dbReference type="Proteomes" id="UP000282084">
    <property type="component" value="Unassembled WGS sequence"/>
</dbReference>
<accession>A0A495W906</accession>
<feature type="domain" description="CHAT" evidence="1">
    <location>
        <begin position="621"/>
        <end position="847"/>
    </location>
</feature>
<dbReference type="InterPro" id="IPR011990">
    <property type="entry name" value="TPR-like_helical_dom_sf"/>
</dbReference>
<reference evidence="2 3" key="1">
    <citation type="submission" date="2018-10" db="EMBL/GenBank/DDBJ databases">
        <title>Sequencing the genomes of 1000 actinobacteria strains.</title>
        <authorList>
            <person name="Klenk H.-P."/>
        </authorList>
    </citation>
    <scope>NUCLEOTIDE SEQUENCE [LARGE SCALE GENOMIC DNA]</scope>
    <source>
        <strain evidence="2 3">DSM 43800</strain>
    </source>
</reference>
<name>A0A495W906_9PSEU</name>
<sequence>MARALHKKALEAATADRYLMAIRLLREGLALVDPPGGVDERLEVRTRLLNTLAFCLAETGSLEDGLAQMAAARAAPDGISDQALRDELYSLVDGNRGVLLCRVGRIDEGIAQLDADIAFNERRLAEATRAGTTGDPRVIAELLITGLSNRGMAHAYRTDQGPDRAIADLDRAAALAERYGFQIRAAIATHALGNVLQRAGDVPAALRRYSEAQRAFQELEPGLLMRLRIDQAEALISVGLADEAGTLLDDVLPELRRQRIGQDVAEAELLRAAAALLDNDLVLAKRMANAARRKLARRGSPAWAAVASLIALRVDALKALDGPRPSATVVHRALALAAELAELKLYDQAAFAQVLAARLEVRRGNTEHAGRLLRDIPKFRRIAPIDHRMLLRLCRAELALARGNQRVALAQAKAGLDELGRMRDRLGGLDLVSGTALHGRELGELAVRLVLAGGDSPAVARRLFTWLERTKAQLYRYERFESAADPVLAERITEVRQLSRALLRARLDGLPTAKLVSRLAASQRDAMRLGWSASPWGRPRPVATADDILPRLGDRALVTFASSDDEMIAVVLAGGRVRMVRLGAADPITEAARRLHADLNALAPDHQPPPLVEVISASARREAERLDRALLAPLAAMIGDRELVVVPTGALYVVPWGVLPTCVNRPTVVTPSATAWLSSSRSDTEPGSGVLLVRGPGLQAAQGEIDRLAGYHADARLLGVSDAKVVTVLEALDGVALAHVAAHGEHEPENALFSKLELVDGALFAHEVGQMRRPPRRVVLAACELALNRVRPGDEPLGFAGALLAGGTRTVIAASSKVGDEPSAAAMADFHRNLANGASPAVALADAIATDPLRRPFVCLGSG</sequence>
<proteinExistence type="predicted"/>
<protein>
    <submittedName>
        <fullName evidence="2">CHAT domain-containing protein</fullName>
    </submittedName>
</protein>
<gene>
    <name evidence="2" type="ORF">C8E97_5869</name>
</gene>